<reference evidence="1 2" key="1">
    <citation type="submission" date="2018-05" db="EMBL/GenBank/DDBJ databases">
        <title>Genomic analysis of Gracilibacillus dipsosauri DD1 reveals novel features of a salt-tolerant amylase.</title>
        <authorList>
            <person name="Deutch C.E."/>
            <person name="Yang S."/>
        </authorList>
    </citation>
    <scope>NUCLEOTIDE SEQUENCE [LARGE SCALE GENOMIC DNA]</scope>
    <source>
        <strain evidence="1 2">DD1</strain>
    </source>
</reference>
<keyword evidence="2" id="KW-1185">Reference proteome</keyword>
<dbReference type="OrthoDB" id="2968867at2"/>
<comment type="caution">
    <text evidence="1">The sequence shown here is derived from an EMBL/GenBank/DDBJ whole genome shotgun (WGS) entry which is preliminary data.</text>
</comment>
<dbReference type="Proteomes" id="UP000245624">
    <property type="component" value="Unassembled WGS sequence"/>
</dbReference>
<dbReference type="EMBL" id="QGTD01000002">
    <property type="protein sequence ID" value="PWU70254.1"/>
    <property type="molecule type" value="Genomic_DNA"/>
</dbReference>
<protein>
    <recommendedName>
        <fullName evidence="3">YtzH-like protein</fullName>
    </recommendedName>
</protein>
<gene>
    <name evidence="1" type="ORF">DLJ74_01275</name>
</gene>
<evidence type="ECO:0000313" key="1">
    <source>
        <dbReference type="EMBL" id="PWU70254.1"/>
    </source>
</evidence>
<dbReference type="RefSeq" id="WP_109983023.1">
    <property type="nucleotide sequence ID" value="NZ_QGTD01000002.1"/>
</dbReference>
<evidence type="ECO:0000313" key="2">
    <source>
        <dbReference type="Proteomes" id="UP000245624"/>
    </source>
</evidence>
<evidence type="ECO:0008006" key="3">
    <source>
        <dbReference type="Google" id="ProtNLM"/>
    </source>
</evidence>
<dbReference type="InterPro" id="IPR025547">
    <property type="entry name" value="YtzH"/>
</dbReference>
<dbReference type="Pfam" id="PF14165">
    <property type="entry name" value="YtzH"/>
    <property type="match status" value="1"/>
</dbReference>
<proteinExistence type="predicted"/>
<organism evidence="1 2">
    <name type="scientific">Gracilibacillus dipsosauri</name>
    <dbReference type="NCBI Taxonomy" id="178340"/>
    <lineage>
        <taxon>Bacteria</taxon>
        <taxon>Bacillati</taxon>
        <taxon>Bacillota</taxon>
        <taxon>Bacilli</taxon>
        <taxon>Bacillales</taxon>
        <taxon>Bacillaceae</taxon>
        <taxon>Gracilibacillus</taxon>
    </lineage>
</organism>
<accession>A0A317L4Q4</accession>
<dbReference type="AlphaFoldDB" id="A0A317L4Q4"/>
<sequence length="94" mass="10606">MTLNTQHQLDLLHDLLSLHAEEGCGSSSECEQIARLVESLQQKTDLPHSKLMENFTGIYQYGTDGANSEDLDQHIINNQTSIQGWLETIKDSNY</sequence>
<name>A0A317L4Q4_9BACI</name>